<keyword evidence="1" id="KW-0472">Membrane</keyword>
<name>A0ABS8ZUP9_9PSEU</name>
<keyword evidence="1" id="KW-0812">Transmembrane</keyword>
<organism evidence="2 3">
    <name type="scientific">Kibdelosporangium philippinense</name>
    <dbReference type="NCBI Taxonomy" id="211113"/>
    <lineage>
        <taxon>Bacteria</taxon>
        <taxon>Bacillati</taxon>
        <taxon>Actinomycetota</taxon>
        <taxon>Actinomycetes</taxon>
        <taxon>Pseudonocardiales</taxon>
        <taxon>Pseudonocardiaceae</taxon>
        <taxon>Kibdelosporangium</taxon>
    </lineage>
</organism>
<accession>A0ABS8ZUP9</accession>
<gene>
    <name evidence="2" type="ORF">LWC34_50395</name>
</gene>
<evidence type="ECO:0000313" key="3">
    <source>
        <dbReference type="Proteomes" id="UP001521150"/>
    </source>
</evidence>
<protein>
    <submittedName>
        <fullName evidence="2">Uncharacterized protein</fullName>
    </submittedName>
</protein>
<dbReference type="Proteomes" id="UP001521150">
    <property type="component" value="Unassembled WGS sequence"/>
</dbReference>
<sequence>MLAGLTPWGYTRFWWVTVKIVLALGCALGGRATFGRWLATAARQPIPSDALIWGAVLMIAAIAFMAWVARAKPWGQIGHNRQPVQPWDHPALWVIVLGAPVADYVTDLPPQAIPAALVLGHHALLTRRPADGVSG</sequence>
<proteinExistence type="predicted"/>
<dbReference type="RefSeq" id="WP_233733260.1">
    <property type="nucleotide sequence ID" value="NZ_JAJVCN010000004.1"/>
</dbReference>
<reference evidence="2 3" key="1">
    <citation type="submission" date="2021-12" db="EMBL/GenBank/DDBJ databases">
        <title>Genome sequence of Kibdelosporangium philippinense ATCC 49844.</title>
        <authorList>
            <person name="Fedorov E.A."/>
            <person name="Omeragic M."/>
            <person name="Shalygina K.F."/>
            <person name="Maclea K.S."/>
        </authorList>
    </citation>
    <scope>NUCLEOTIDE SEQUENCE [LARGE SCALE GENOMIC DNA]</scope>
    <source>
        <strain evidence="2 3">ATCC 49844</strain>
    </source>
</reference>
<evidence type="ECO:0000313" key="2">
    <source>
        <dbReference type="EMBL" id="MCE7010963.1"/>
    </source>
</evidence>
<comment type="caution">
    <text evidence="2">The sequence shown here is derived from an EMBL/GenBank/DDBJ whole genome shotgun (WGS) entry which is preliminary data.</text>
</comment>
<dbReference type="EMBL" id="JAJVCN010000004">
    <property type="protein sequence ID" value="MCE7010963.1"/>
    <property type="molecule type" value="Genomic_DNA"/>
</dbReference>
<keyword evidence="1" id="KW-1133">Transmembrane helix</keyword>
<evidence type="ECO:0000256" key="1">
    <source>
        <dbReference type="SAM" id="Phobius"/>
    </source>
</evidence>
<keyword evidence="3" id="KW-1185">Reference proteome</keyword>
<feature type="transmembrane region" description="Helical" evidence="1">
    <location>
        <begin position="50"/>
        <end position="69"/>
    </location>
</feature>
<feature type="transmembrane region" description="Helical" evidence="1">
    <location>
        <begin position="12"/>
        <end position="30"/>
    </location>
</feature>